<gene>
    <name evidence="2" type="ORF">UFOPK3957_00766</name>
</gene>
<dbReference type="SUPFAM" id="SSF109604">
    <property type="entry name" value="HD-domain/PDEase-like"/>
    <property type="match status" value="1"/>
</dbReference>
<evidence type="ECO:0000313" key="2">
    <source>
        <dbReference type="EMBL" id="CAB4986648.1"/>
    </source>
</evidence>
<proteinExistence type="predicted"/>
<feature type="domain" description="HD-GYP" evidence="1">
    <location>
        <begin position="1"/>
        <end position="70"/>
    </location>
</feature>
<dbReference type="PANTHER" id="PTHR43155">
    <property type="entry name" value="CYCLIC DI-GMP PHOSPHODIESTERASE PA4108-RELATED"/>
    <property type="match status" value="1"/>
</dbReference>
<dbReference type="EMBL" id="CAFBOM010000111">
    <property type="protein sequence ID" value="CAB4986648.1"/>
    <property type="molecule type" value="Genomic_DNA"/>
</dbReference>
<evidence type="ECO:0000259" key="1">
    <source>
        <dbReference type="PROSITE" id="PS51832"/>
    </source>
</evidence>
<name>A0A6J7N3B2_9ZZZZ</name>
<dbReference type="Gene3D" id="1.10.3210.10">
    <property type="entry name" value="Hypothetical protein af1432"/>
    <property type="match status" value="1"/>
</dbReference>
<protein>
    <submittedName>
        <fullName evidence="2">Unannotated protein</fullName>
    </submittedName>
</protein>
<dbReference type="PANTHER" id="PTHR43155:SF2">
    <property type="entry name" value="CYCLIC DI-GMP PHOSPHODIESTERASE PA4108"/>
    <property type="match status" value="1"/>
</dbReference>
<organism evidence="2">
    <name type="scientific">freshwater metagenome</name>
    <dbReference type="NCBI Taxonomy" id="449393"/>
    <lineage>
        <taxon>unclassified sequences</taxon>
        <taxon>metagenomes</taxon>
        <taxon>ecological metagenomes</taxon>
    </lineage>
</organism>
<dbReference type="PROSITE" id="PS51832">
    <property type="entry name" value="HD_GYP"/>
    <property type="match status" value="1"/>
</dbReference>
<dbReference type="AlphaFoldDB" id="A0A6J7N3B2"/>
<accession>A0A6J7N3B2</accession>
<dbReference type="InterPro" id="IPR037522">
    <property type="entry name" value="HD_GYP_dom"/>
</dbReference>
<reference evidence="2" key="1">
    <citation type="submission" date="2020-05" db="EMBL/GenBank/DDBJ databases">
        <authorList>
            <person name="Chiriac C."/>
            <person name="Salcher M."/>
            <person name="Ghai R."/>
            <person name="Kavagutti S V."/>
        </authorList>
    </citation>
    <scope>NUCLEOTIDE SEQUENCE</scope>
</reference>
<sequence length="70" mass="7674">MGDQILLPSRIMAVADVVEAMSRFRPYREALGEVRAIEEIRTNRGTLFDADAVDACLAVLESGFDFEGAP</sequence>